<feature type="region of interest" description="Disordered" evidence="1">
    <location>
        <begin position="444"/>
        <end position="500"/>
    </location>
</feature>
<feature type="compositionally biased region" description="Polar residues" evidence="1">
    <location>
        <begin position="463"/>
        <end position="472"/>
    </location>
</feature>
<evidence type="ECO:0000313" key="2">
    <source>
        <dbReference type="EMBL" id="OAA77514.1"/>
    </source>
</evidence>
<organism evidence="2 3">
    <name type="scientific">Akanthomyces lecanii RCEF 1005</name>
    <dbReference type="NCBI Taxonomy" id="1081108"/>
    <lineage>
        <taxon>Eukaryota</taxon>
        <taxon>Fungi</taxon>
        <taxon>Dikarya</taxon>
        <taxon>Ascomycota</taxon>
        <taxon>Pezizomycotina</taxon>
        <taxon>Sordariomycetes</taxon>
        <taxon>Hypocreomycetidae</taxon>
        <taxon>Hypocreales</taxon>
        <taxon>Cordycipitaceae</taxon>
        <taxon>Akanthomyces</taxon>
        <taxon>Cordyceps confragosa</taxon>
    </lineage>
</organism>
<evidence type="ECO:0000256" key="1">
    <source>
        <dbReference type="SAM" id="MobiDB-lite"/>
    </source>
</evidence>
<dbReference type="STRING" id="1081108.A0A168HAC0"/>
<dbReference type="Proteomes" id="UP000076881">
    <property type="component" value="Unassembled WGS sequence"/>
</dbReference>
<feature type="compositionally biased region" description="Low complexity" evidence="1">
    <location>
        <begin position="155"/>
        <end position="175"/>
    </location>
</feature>
<dbReference type="OrthoDB" id="4898142at2759"/>
<gene>
    <name evidence="2" type="ORF">LEL_04337</name>
</gene>
<sequence>MAPAEHSSFAAYVDDANEDTGSSIEGTRIYAVADEMPPHKNRPNVGSRLMTDHSGNPRSKRASLTESDSTRSSNKSSDKHRERTRPADSRRSSQQYDSDREREHQRARQERKARESEGRRSHGHSPKESSKKSRPTIQHGPPHPMPRGVSDEYPRYAYQQPAAPFARPRPASRSATYYDGQPFPPPPAGMAWHPPPPFPPGHFPPGPPGHPRHFPPMHDMSPRGMPPPSPMGMAPPGYFPGPPHPGYSDHLKARFESRPPSAMGALGGPERFPPGYSPDEYGDESAPNVKRRPSHPSRGESDRRMMPPPDRVPQRTMSAAPQHSGPYRPPPGRPQISQHPRRPSVNRHSACFADEYDDEEYDPSHGRFQDLSPEPSYRQRRYVDPARSRRGSQAYESVDIIPASRRARRASAYGAPPRAAAAKYEAQYAASKMMDAQKYQDAVTGGPKMPLTAEMLQKATRGNPGSQSTRSSGSRDDSEYRRSYTTGITRSSSGNGTQDVTIKVGDAEFKVQSGTEFTFTSKGGQQQIRSSSDKSSTVYQLEDGRDHERELPRMTLPHRIRAPSQSGQRPRGYTSGTYSPYEHMYAEGGNYI</sequence>
<feature type="compositionally biased region" description="Basic and acidic residues" evidence="1">
    <location>
        <begin position="247"/>
        <end position="257"/>
    </location>
</feature>
<dbReference type="AlphaFoldDB" id="A0A168HAC0"/>
<feature type="compositionally biased region" description="Polar residues" evidence="1">
    <location>
        <begin position="518"/>
        <end position="539"/>
    </location>
</feature>
<reference evidence="2 3" key="1">
    <citation type="journal article" date="2016" name="Genome Biol. Evol.">
        <title>Divergent and convergent evolution of fungal pathogenicity.</title>
        <authorList>
            <person name="Shang Y."/>
            <person name="Xiao G."/>
            <person name="Zheng P."/>
            <person name="Cen K."/>
            <person name="Zhan S."/>
            <person name="Wang C."/>
        </authorList>
    </citation>
    <scope>NUCLEOTIDE SEQUENCE [LARGE SCALE GENOMIC DNA]</scope>
    <source>
        <strain evidence="2 3">RCEF 1005</strain>
    </source>
</reference>
<keyword evidence="3" id="KW-1185">Reference proteome</keyword>
<protein>
    <submittedName>
        <fullName evidence="2">Uncharacterized protein</fullName>
    </submittedName>
</protein>
<proteinExistence type="predicted"/>
<feature type="compositionally biased region" description="Basic and acidic residues" evidence="1">
    <location>
        <begin position="76"/>
        <end position="131"/>
    </location>
</feature>
<feature type="compositionally biased region" description="Basic and acidic residues" evidence="1">
    <location>
        <begin position="542"/>
        <end position="552"/>
    </location>
</feature>
<feature type="region of interest" description="Disordered" evidence="1">
    <location>
        <begin position="1"/>
        <end position="397"/>
    </location>
</feature>
<evidence type="ECO:0000313" key="3">
    <source>
        <dbReference type="Proteomes" id="UP000076881"/>
    </source>
</evidence>
<feature type="compositionally biased region" description="Polar residues" evidence="1">
    <location>
        <begin position="53"/>
        <end position="66"/>
    </location>
</feature>
<feature type="compositionally biased region" description="Basic and acidic residues" evidence="1">
    <location>
        <begin position="473"/>
        <end position="482"/>
    </location>
</feature>
<name>A0A168HAC0_CORDF</name>
<accession>A0A168HAC0</accession>
<feature type="compositionally biased region" description="Polar residues" evidence="1">
    <location>
        <begin position="563"/>
        <end position="578"/>
    </location>
</feature>
<dbReference type="EMBL" id="AZHF01000003">
    <property type="protein sequence ID" value="OAA77514.1"/>
    <property type="molecule type" value="Genomic_DNA"/>
</dbReference>
<feature type="compositionally biased region" description="Polar residues" evidence="1">
    <location>
        <begin position="483"/>
        <end position="500"/>
    </location>
</feature>
<comment type="caution">
    <text evidence="2">The sequence shown here is derived from an EMBL/GenBank/DDBJ whole genome shotgun (WGS) entry which is preliminary data.</text>
</comment>
<feature type="region of interest" description="Disordered" evidence="1">
    <location>
        <begin position="518"/>
        <end position="592"/>
    </location>
</feature>
<feature type="compositionally biased region" description="Pro residues" evidence="1">
    <location>
        <begin position="182"/>
        <end position="209"/>
    </location>
</feature>